<reference evidence="12 13" key="1">
    <citation type="submission" date="2019-10" db="EMBL/GenBank/DDBJ databases">
        <title>New genus of Silvanigrellaceae.</title>
        <authorList>
            <person name="Pitt A."/>
            <person name="Hahn M.W."/>
        </authorList>
    </citation>
    <scope>NUCLEOTIDE SEQUENCE [LARGE SCALE GENOMIC DNA]</scope>
    <source>
        <strain evidence="12 13">33A1-SZDP</strain>
    </source>
</reference>
<accession>A0A833JFN5</accession>
<evidence type="ECO:0000256" key="2">
    <source>
        <dbReference type="ARBA" id="ARBA00009638"/>
    </source>
</evidence>
<dbReference type="InterPro" id="IPR006073">
    <property type="entry name" value="GTP-bd"/>
</dbReference>
<evidence type="ECO:0000256" key="7">
    <source>
        <dbReference type="ARBA" id="ARBA00023134"/>
    </source>
</evidence>
<evidence type="ECO:0000313" key="13">
    <source>
        <dbReference type="Proteomes" id="UP000442694"/>
    </source>
</evidence>
<organism evidence="12 13">
    <name type="scientific">Fluviispira multicolorata</name>
    <dbReference type="NCBI Taxonomy" id="2654512"/>
    <lineage>
        <taxon>Bacteria</taxon>
        <taxon>Pseudomonadati</taxon>
        <taxon>Bdellovibrionota</taxon>
        <taxon>Oligoflexia</taxon>
        <taxon>Silvanigrellales</taxon>
        <taxon>Silvanigrellaceae</taxon>
        <taxon>Fluviispira</taxon>
    </lineage>
</organism>
<dbReference type="Proteomes" id="UP000442694">
    <property type="component" value="Unassembled WGS sequence"/>
</dbReference>
<dbReference type="InterPro" id="IPR030393">
    <property type="entry name" value="G_ENGB_dom"/>
</dbReference>
<evidence type="ECO:0000256" key="4">
    <source>
        <dbReference type="ARBA" id="ARBA00022723"/>
    </source>
</evidence>
<evidence type="ECO:0000256" key="9">
    <source>
        <dbReference type="ARBA" id="ARBA00023306"/>
    </source>
</evidence>
<comment type="caution">
    <text evidence="12">The sequence shown here is derived from an EMBL/GenBank/DDBJ whole genome shotgun (WGS) entry which is preliminary data.</text>
</comment>
<comment type="similarity">
    <text evidence="2 10">Belongs to the TRAFAC class TrmE-Era-EngA-EngB-Septin-like GTPase superfamily. EngB GTPase family.</text>
</comment>
<dbReference type="Gene3D" id="3.40.50.300">
    <property type="entry name" value="P-loop containing nucleotide triphosphate hydrolases"/>
    <property type="match status" value="1"/>
</dbReference>
<keyword evidence="7 10" id="KW-0342">GTP-binding</keyword>
<feature type="domain" description="EngB-type G" evidence="11">
    <location>
        <begin position="40"/>
        <end position="213"/>
    </location>
</feature>
<dbReference type="AlphaFoldDB" id="A0A833JFN5"/>
<protein>
    <recommendedName>
        <fullName evidence="10">Probable GTP-binding protein EngB</fullName>
    </recommendedName>
</protein>
<evidence type="ECO:0000256" key="8">
    <source>
        <dbReference type="ARBA" id="ARBA00023210"/>
    </source>
</evidence>
<keyword evidence="9 10" id="KW-0131">Cell cycle</keyword>
<keyword evidence="4" id="KW-0479">Metal-binding</keyword>
<dbReference type="NCBIfam" id="TIGR03598">
    <property type="entry name" value="GTPase_YsxC"/>
    <property type="match status" value="1"/>
</dbReference>
<dbReference type="GO" id="GO:0005525">
    <property type="term" value="F:GTP binding"/>
    <property type="evidence" value="ECO:0007669"/>
    <property type="project" value="UniProtKB-UniRule"/>
</dbReference>
<evidence type="ECO:0000313" key="12">
    <source>
        <dbReference type="EMBL" id="KAB8033795.1"/>
    </source>
</evidence>
<dbReference type="RefSeq" id="WP_152211880.1">
    <property type="nucleotide sequence ID" value="NZ_WFLN01000004.1"/>
</dbReference>
<dbReference type="PROSITE" id="PS51706">
    <property type="entry name" value="G_ENGB"/>
    <property type="match status" value="1"/>
</dbReference>
<evidence type="ECO:0000256" key="6">
    <source>
        <dbReference type="ARBA" id="ARBA00022842"/>
    </source>
</evidence>
<dbReference type="EMBL" id="WFLN01000004">
    <property type="protein sequence ID" value="KAB8033795.1"/>
    <property type="molecule type" value="Genomic_DNA"/>
</dbReference>
<dbReference type="InterPro" id="IPR027417">
    <property type="entry name" value="P-loop_NTPase"/>
</dbReference>
<evidence type="ECO:0000259" key="11">
    <source>
        <dbReference type="PROSITE" id="PS51706"/>
    </source>
</evidence>
<gene>
    <name evidence="10" type="primary">engB</name>
    <name evidence="12" type="ORF">GCL57_03545</name>
</gene>
<dbReference type="SUPFAM" id="SSF52540">
    <property type="entry name" value="P-loop containing nucleoside triphosphate hydrolases"/>
    <property type="match status" value="1"/>
</dbReference>
<proteinExistence type="inferred from homology"/>
<evidence type="ECO:0000256" key="1">
    <source>
        <dbReference type="ARBA" id="ARBA00001946"/>
    </source>
</evidence>
<keyword evidence="5 10" id="KW-0547">Nucleotide-binding</keyword>
<comment type="function">
    <text evidence="10">Necessary for normal cell division and for the maintenance of normal septation.</text>
</comment>
<dbReference type="GO" id="GO:0000917">
    <property type="term" value="P:division septum assembly"/>
    <property type="evidence" value="ECO:0007669"/>
    <property type="project" value="UniProtKB-KW"/>
</dbReference>
<sequence>MREIKLPTQNFIQSLSEKKTPLRVEFVSSGMINSDLPPSTVPEFALVGRSNVGKSSLLNYLAGQKQLARVSNTPGRTQTINLFSAEKGEFLLVDLPGYGYAESSLSTRAHWQKAMQEYFEKRDGLFAVLLLVDIRRDIQPEDEALSRWFQQLGLKVIAIQTKCDKLHKSKWNTIRIQHAKKLALTPSQVLTVSSDKKIGLPDILQTMSGLLDSLDKETEDLENAP</sequence>
<dbReference type="InterPro" id="IPR019987">
    <property type="entry name" value="GTP-bd_ribosome_bio_YsxC"/>
</dbReference>
<dbReference type="GO" id="GO:0046872">
    <property type="term" value="F:metal ion binding"/>
    <property type="evidence" value="ECO:0007669"/>
    <property type="project" value="UniProtKB-KW"/>
</dbReference>
<comment type="cofactor">
    <cofactor evidence="1">
        <name>Mg(2+)</name>
        <dbReference type="ChEBI" id="CHEBI:18420"/>
    </cofactor>
</comment>
<dbReference type="Pfam" id="PF01926">
    <property type="entry name" value="MMR_HSR1"/>
    <property type="match status" value="1"/>
</dbReference>
<evidence type="ECO:0000256" key="10">
    <source>
        <dbReference type="HAMAP-Rule" id="MF_00321"/>
    </source>
</evidence>
<evidence type="ECO:0000256" key="3">
    <source>
        <dbReference type="ARBA" id="ARBA00022618"/>
    </source>
</evidence>
<dbReference type="HAMAP" id="MF_00321">
    <property type="entry name" value="GTPase_EngB"/>
    <property type="match status" value="1"/>
</dbReference>
<evidence type="ECO:0000256" key="5">
    <source>
        <dbReference type="ARBA" id="ARBA00022741"/>
    </source>
</evidence>
<keyword evidence="13" id="KW-1185">Reference proteome</keyword>
<name>A0A833JFN5_9BACT</name>
<keyword evidence="8 10" id="KW-0717">Septation</keyword>
<dbReference type="CDD" id="cd01876">
    <property type="entry name" value="YihA_EngB"/>
    <property type="match status" value="1"/>
</dbReference>
<keyword evidence="6" id="KW-0460">Magnesium</keyword>
<dbReference type="PANTHER" id="PTHR11649:SF13">
    <property type="entry name" value="ENGB-TYPE G DOMAIN-CONTAINING PROTEIN"/>
    <property type="match status" value="1"/>
</dbReference>
<dbReference type="PANTHER" id="PTHR11649">
    <property type="entry name" value="MSS1/TRME-RELATED GTP-BINDING PROTEIN"/>
    <property type="match status" value="1"/>
</dbReference>
<keyword evidence="3 10" id="KW-0132">Cell division</keyword>